<comment type="caution">
    <text evidence="1">The sequence shown here is derived from an EMBL/GenBank/DDBJ whole genome shotgun (WGS) entry which is preliminary data.</text>
</comment>
<evidence type="ECO:0000313" key="1">
    <source>
        <dbReference type="EMBL" id="GAI48282.1"/>
    </source>
</evidence>
<proteinExistence type="predicted"/>
<dbReference type="AlphaFoldDB" id="X1NW56"/>
<protein>
    <submittedName>
        <fullName evidence="1">Uncharacterized protein</fullName>
    </submittedName>
</protein>
<feature type="non-terminal residue" evidence="1">
    <location>
        <position position="1"/>
    </location>
</feature>
<organism evidence="1">
    <name type="scientific">marine sediment metagenome</name>
    <dbReference type="NCBI Taxonomy" id="412755"/>
    <lineage>
        <taxon>unclassified sequences</taxon>
        <taxon>metagenomes</taxon>
        <taxon>ecological metagenomes</taxon>
    </lineage>
</organism>
<accession>X1NW56</accession>
<name>X1NW56_9ZZZZ</name>
<reference evidence="1" key="1">
    <citation type="journal article" date="2014" name="Front. Microbiol.">
        <title>High frequency of phylogenetically diverse reductive dehalogenase-homologous genes in deep subseafloor sedimentary metagenomes.</title>
        <authorList>
            <person name="Kawai M."/>
            <person name="Futagami T."/>
            <person name="Toyoda A."/>
            <person name="Takaki Y."/>
            <person name="Nishi S."/>
            <person name="Hori S."/>
            <person name="Arai W."/>
            <person name="Tsubouchi T."/>
            <person name="Morono Y."/>
            <person name="Uchiyama I."/>
            <person name="Ito T."/>
            <person name="Fujiyama A."/>
            <person name="Inagaki F."/>
            <person name="Takami H."/>
        </authorList>
    </citation>
    <scope>NUCLEOTIDE SEQUENCE</scope>
    <source>
        <strain evidence="1">Expedition CK06-06</strain>
    </source>
</reference>
<sequence length="33" mass="3844">CPKYCILHMAGSGNWQKFFPGEAFYTLYEKNLS</sequence>
<dbReference type="EMBL" id="BARV01035866">
    <property type="protein sequence ID" value="GAI48282.1"/>
    <property type="molecule type" value="Genomic_DNA"/>
</dbReference>
<gene>
    <name evidence="1" type="ORF">S06H3_55866</name>
</gene>